<keyword evidence="2" id="KW-1185">Reference proteome</keyword>
<dbReference type="AlphaFoldDB" id="A0A926EUW7"/>
<dbReference type="EMBL" id="JACRTG010000018">
    <property type="protein sequence ID" value="MBC8588081.1"/>
    <property type="molecule type" value="Genomic_DNA"/>
</dbReference>
<protein>
    <submittedName>
        <fullName evidence="1">Uncharacterized protein</fullName>
    </submittedName>
</protein>
<comment type="caution">
    <text evidence="1">The sequence shown here is derived from an EMBL/GenBank/DDBJ whole genome shotgun (WGS) entry which is preliminary data.</text>
</comment>
<proteinExistence type="predicted"/>
<accession>A0A926EUW7</accession>
<dbReference type="Proteomes" id="UP000601171">
    <property type="component" value="Unassembled WGS sequence"/>
</dbReference>
<gene>
    <name evidence="1" type="ORF">H8707_07505</name>
</gene>
<dbReference type="RefSeq" id="WP_262429535.1">
    <property type="nucleotide sequence ID" value="NZ_JACRTG010000018.1"/>
</dbReference>
<evidence type="ECO:0000313" key="1">
    <source>
        <dbReference type="EMBL" id="MBC8588081.1"/>
    </source>
</evidence>
<sequence>MDEEKIGKLISELDTAVGMLIVASMTDNTVKEAMRKVSEVSFELGMMCDGN</sequence>
<reference evidence="1" key="1">
    <citation type="submission" date="2020-08" db="EMBL/GenBank/DDBJ databases">
        <title>Genome public.</title>
        <authorList>
            <person name="Liu C."/>
            <person name="Sun Q."/>
        </authorList>
    </citation>
    <scope>NUCLEOTIDE SEQUENCE</scope>
    <source>
        <strain evidence="1">BX21</strain>
    </source>
</reference>
<name>A0A926EUW7_9FIRM</name>
<evidence type="ECO:0000313" key="2">
    <source>
        <dbReference type="Proteomes" id="UP000601171"/>
    </source>
</evidence>
<organism evidence="1 2">
    <name type="scientific">Paratissierella segnis</name>
    <dbReference type="NCBI Taxonomy" id="2763679"/>
    <lineage>
        <taxon>Bacteria</taxon>
        <taxon>Bacillati</taxon>
        <taxon>Bacillota</taxon>
        <taxon>Tissierellia</taxon>
        <taxon>Tissierellales</taxon>
        <taxon>Tissierellaceae</taxon>
        <taxon>Paratissierella</taxon>
    </lineage>
</organism>